<evidence type="ECO:0000313" key="2">
    <source>
        <dbReference type="EMBL" id="KAG9331304.1"/>
    </source>
</evidence>
<dbReference type="Proteomes" id="UP000824540">
    <property type="component" value="Unassembled WGS sequence"/>
</dbReference>
<dbReference type="AlphaFoldDB" id="A0A8T2MTA6"/>
<gene>
    <name evidence="2" type="ORF">JZ751_019518</name>
</gene>
<organism evidence="2 3">
    <name type="scientific">Albula glossodonta</name>
    <name type="common">roundjaw bonefish</name>
    <dbReference type="NCBI Taxonomy" id="121402"/>
    <lineage>
        <taxon>Eukaryota</taxon>
        <taxon>Metazoa</taxon>
        <taxon>Chordata</taxon>
        <taxon>Craniata</taxon>
        <taxon>Vertebrata</taxon>
        <taxon>Euteleostomi</taxon>
        <taxon>Actinopterygii</taxon>
        <taxon>Neopterygii</taxon>
        <taxon>Teleostei</taxon>
        <taxon>Albuliformes</taxon>
        <taxon>Albulidae</taxon>
        <taxon>Albula</taxon>
    </lineage>
</organism>
<accession>A0A8T2MTA6</accession>
<dbReference type="EMBL" id="JAFBMS010000353">
    <property type="protein sequence ID" value="KAG9331304.1"/>
    <property type="molecule type" value="Genomic_DNA"/>
</dbReference>
<feature type="compositionally biased region" description="Low complexity" evidence="1">
    <location>
        <begin position="1"/>
        <end position="16"/>
    </location>
</feature>
<protein>
    <submittedName>
        <fullName evidence="2">Uncharacterized protein</fullName>
    </submittedName>
</protein>
<evidence type="ECO:0000256" key="1">
    <source>
        <dbReference type="SAM" id="MobiDB-lite"/>
    </source>
</evidence>
<evidence type="ECO:0000313" key="3">
    <source>
        <dbReference type="Proteomes" id="UP000824540"/>
    </source>
</evidence>
<name>A0A8T2MTA6_9TELE</name>
<comment type="caution">
    <text evidence="2">The sequence shown here is derived from an EMBL/GenBank/DDBJ whole genome shotgun (WGS) entry which is preliminary data.</text>
</comment>
<keyword evidence="3" id="KW-1185">Reference proteome</keyword>
<sequence>MSRMASFTSSFSTTSTNRRRAWEGHGRGNAVGFQVRLRQQALGVYHRGFYTSSQHEL</sequence>
<feature type="region of interest" description="Disordered" evidence="1">
    <location>
        <begin position="1"/>
        <end position="25"/>
    </location>
</feature>
<reference evidence="2" key="1">
    <citation type="thesis" date="2021" institute="BYU ScholarsArchive" country="Provo, UT, USA">
        <title>Applications of and Algorithms for Genome Assembly and Genomic Analyses with an Emphasis on Marine Teleosts.</title>
        <authorList>
            <person name="Pickett B.D."/>
        </authorList>
    </citation>
    <scope>NUCLEOTIDE SEQUENCE</scope>
    <source>
        <strain evidence="2">HI-2016</strain>
    </source>
</reference>
<proteinExistence type="predicted"/>